<evidence type="ECO:0000256" key="1">
    <source>
        <dbReference type="ARBA" id="ARBA00005189"/>
    </source>
</evidence>
<sequence>MSLKQQRLRVSSLRPLANAMVAGSRHGKHCRNGLMIACSTAGAISAPFDDAGAGAQAGGQQATSKLADIAASVKGFIFYATTFLLALPLFAIMLLLSPFVLLFDKHRRLAQHFVNNIWAKVSTLLYYRVQIEGKENLPAADSPAVYVSNHQSFMDIFTLFHLNRPFKFVSKTSNFFIPIVGWSMFLTGHVKLNRMDKRSQLRCLGDCKDLLSKGASVLFFPEGTRSKDGKMAEFKKGAFSVAAKAGVPIVPVTLVGTGKLMPNGQEGRMYGGPVRMIIHKPIQPGKPDEMMTQARQEIASCLPASAVA</sequence>
<keyword evidence="8" id="KW-1133">Transmembrane helix</keyword>
<dbReference type="PANTHER" id="PTHR10434">
    <property type="entry name" value="1-ACYL-SN-GLYCEROL-3-PHOSPHATE ACYLTRANSFERASE"/>
    <property type="match status" value="1"/>
</dbReference>
<dbReference type="EMBL" id="CAXHTA020000001">
    <property type="protein sequence ID" value="CAL5218898.1"/>
    <property type="molecule type" value="Genomic_DNA"/>
</dbReference>
<dbReference type="SMART" id="SM00563">
    <property type="entry name" value="PlsC"/>
    <property type="match status" value="1"/>
</dbReference>
<evidence type="ECO:0000256" key="7">
    <source>
        <dbReference type="RuleBase" id="RU361267"/>
    </source>
</evidence>
<evidence type="ECO:0000256" key="4">
    <source>
        <dbReference type="ARBA" id="ARBA00022679"/>
    </source>
</evidence>
<evidence type="ECO:0000256" key="3">
    <source>
        <dbReference type="ARBA" id="ARBA00022516"/>
    </source>
</evidence>
<keyword evidence="6 7" id="KW-0012">Acyltransferase</keyword>
<keyword evidence="3 7" id="KW-0444">Lipid biosynthesis</keyword>
<keyword evidence="7" id="KW-0594">Phospholipid biosynthesis</keyword>
<comment type="catalytic activity">
    <reaction evidence="7">
        <text>a 1-acyl-sn-glycero-3-phosphate + an acyl-CoA = a 1,2-diacyl-sn-glycero-3-phosphate + CoA</text>
        <dbReference type="Rhea" id="RHEA:19709"/>
        <dbReference type="ChEBI" id="CHEBI:57287"/>
        <dbReference type="ChEBI" id="CHEBI:57970"/>
        <dbReference type="ChEBI" id="CHEBI:58342"/>
        <dbReference type="ChEBI" id="CHEBI:58608"/>
        <dbReference type="EC" id="2.3.1.51"/>
    </reaction>
</comment>
<dbReference type="PANTHER" id="PTHR10434:SF64">
    <property type="entry name" value="1-ACYL-SN-GLYCEROL-3-PHOSPHATE ACYLTRANSFERASE-RELATED"/>
    <property type="match status" value="1"/>
</dbReference>
<keyword evidence="7" id="KW-1208">Phospholipid metabolism</keyword>
<name>A0ABP1FG85_9CHLO</name>
<reference evidence="10 11" key="1">
    <citation type="submission" date="2024-06" db="EMBL/GenBank/DDBJ databases">
        <authorList>
            <person name="Kraege A."/>
            <person name="Thomma B."/>
        </authorList>
    </citation>
    <scope>NUCLEOTIDE SEQUENCE [LARGE SCALE GENOMIC DNA]</scope>
</reference>
<accession>A0ABP1FG85</accession>
<proteinExistence type="inferred from homology"/>
<protein>
    <recommendedName>
        <fullName evidence="7">1-acyl-sn-glycerol-3-phosphate acyltransferase</fullName>
        <ecNumber evidence="7">2.3.1.51</ecNumber>
    </recommendedName>
</protein>
<evidence type="ECO:0000259" key="9">
    <source>
        <dbReference type="SMART" id="SM00563"/>
    </source>
</evidence>
<dbReference type="SUPFAM" id="SSF69593">
    <property type="entry name" value="Glycerol-3-phosphate (1)-acyltransferase"/>
    <property type="match status" value="1"/>
</dbReference>
<dbReference type="CDD" id="cd07989">
    <property type="entry name" value="LPLAT_AGPAT-like"/>
    <property type="match status" value="1"/>
</dbReference>
<keyword evidence="8" id="KW-0472">Membrane</keyword>
<evidence type="ECO:0000256" key="5">
    <source>
        <dbReference type="ARBA" id="ARBA00023098"/>
    </source>
</evidence>
<dbReference type="NCBIfam" id="TIGR00530">
    <property type="entry name" value="AGP_acyltrn"/>
    <property type="match status" value="1"/>
</dbReference>
<keyword evidence="11" id="KW-1185">Reference proteome</keyword>
<keyword evidence="4 7" id="KW-0808">Transferase</keyword>
<dbReference type="InterPro" id="IPR002123">
    <property type="entry name" value="Plipid/glycerol_acylTrfase"/>
</dbReference>
<feature type="domain" description="Phospholipid/glycerol acyltransferase" evidence="9">
    <location>
        <begin position="144"/>
        <end position="257"/>
    </location>
</feature>
<dbReference type="EC" id="2.3.1.51" evidence="7"/>
<comment type="domain">
    <text evidence="7">The HXXXXD motif is essential for acyltransferase activity and may constitute the binding site for the phosphate moiety of the glycerol-3-phosphate.</text>
</comment>
<feature type="transmembrane region" description="Helical" evidence="8">
    <location>
        <begin position="76"/>
        <end position="103"/>
    </location>
</feature>
<keyword evidence="5 7" id="KW-0443">Lipid metabolism</keyword>
<evidence type="ECO:0000313" key="11">
    <source>
        <dbReference type="Proteomes" id="UP001497392"/>
    </source>
</evidence>
<evidence type="ECO:0000256" key="2">
    <source>
        <dbReference type="ARBA" id="ARBA00008655"/>
    </source>
</evidence>
<comment type="similarity">
    <text evidence="2 7">Belongs to the 1-acyl-sn-glycerol-3-phosphate acyltransferase family.</text>
</comment>
<evidence type="ECO:0000256" key="8">
    <source>
        <dbReference type="SAM" id="Phobius"/>
    </source>
</evidence>
<keyword evidence="8" id="KW-0812">Transmembrane</keyword>
<dbReference type="InterPro" id="IPR004552">
    <property type="entry name" value="AGP_acyltrans"/>
</dbReference>
<dbReference type="Pfam" id="PF01553">
    <property type="entry name" value="Acyltransferase"/>
    <property type="match status" value="1"/>
</dbReference>
<comment type="pathway">
    <text evidence="1">Lipid metabolism.</text>
</comment>
<gene>
    <name evidence="10" type="primary">g639</name>
    <name evidence="10" type="ORF">VP750_LOCUS557</name>
</gene>
<comment type="caution">
    <text evidence="10">The sequence shown here is derived from an EMBL/GenBank/DDBJ whole genome shotgun (WGS) entry which is preliminary data.</text>
</comment>
<evidence type="ECO:0000313" key="10">
    <source>
        <dbReference type="EMBL" id="CAL5218898.1"/>
    </source>
</evidence>
<dbReference type="Proteomes" id="UP001497392">
    <property type="component" value="Unassembled WGS sequence"/>
</dbReference>
<evidence type="ECO:0000256" key="6">
    <source>
        <dbReference type="ARBA" id="ARBA00023315"/>
    </source>
</evidence>
<organism evidence="10 11">
    <name type="scientific">Coccomyxa viridis</name>
    <dbReference type="NCBI Taxonomy" id="1274662"/>
    <lineage>
        <taxon>Eukaryota</taxon>
        <taxon>Viridiplantae</taxon>
        <taxon>Chlorophyta</taxon>
        <taxon>core chlorophytes</taxon>
        <taxon>Trebouxiophyceae</taxon>
        <taxon>Trebouxiophyceae incertae sedis</taxon>
        <taxon>Coccomyxaceae</taxon>
        <taxon>Coccomyxa</taxon>
    </lineage>
</organism>